<protein>
    <submittedName>
        <fullName evidence="1">Uncharacterized protein</fullName>
    </submittedName>
</protein>
<evidence type="ECO:0000313" key="2">
    <source>
        <dbReference type="Proteomes" id="UP000253759"/>
    </source>
</evidence>
<reference evidence="2" key="1">
    <citation type="submission" date="2018-07" db="EMBL/GenBank/DDBJ databases">
        <authorList>
            <person name="Liu B.-T."/>
            <person name="Du Z."/>
        </authorList>
    </citation>
    <scope>NUCLEOTIDE SEQUENCE [LARGE SCALE GENOMIC DNA]</scope>
    <source>
        <strain evidence="2">XYN52</strain>
    </source>
</reference>
<sequence>MDLPRWVHPLWDRFGPARRLQTVIGDELPSSMPFRDLVLTVDDGESWSVGMKCPCRCGATIEMLIADGARPRWDIVADAKGRPTLQPSVWRNAGCKSHFWVRTGRIVWCGESEAV</sequence>
<dbReference type="EMBL" id="QQNH01000057">
    <property type="protein sequence ID" value="RDE07581.1"/>
    <property type="molecule type" value="Genomic_DNA"/>
</dbReference>
<proteinExistence type="predicted"/>
<accession>A0A369W670</accession>
<evidence type="ECO:0000313" key="1">
    <source>
        <dbReference type="EMBL" id="RDE07581.1"/>
    </source>
</evidence>
<dbReference type="InterPro" id="IPR045384">
    <property type="entry name" value="DUF6527"/>
</dbReference>
<organism evidence="1 2">
    <name type="scientific">Pelagibacterium lacus</name>
    <dbReference type="NCBI Taxonomy" id="2282655"/>
    <lineage>
        <taxon>Bacteria</taxon>
        <taxon>Pseudomonadati</taxon>
        <taxon>Pseudomonadota</taxon>
        <taxon>Alphaproteobacteria</taxon>
        <taxon>Hyphomicrobiales</taxon>
        <taxon>Devosiaceae</taxon>
        <taxon>Pelagibacterium</taxon>
    </lineage>
</organism>
<name>A0A369W670_9HYPH</name>
<comment type="caution">
    <text evidence="1">The sequence shown here is derived from an EMBL/GenBank/DDBJ whole genome shotgun (WGS) entry which is preliminary data.</text>
</comment>
<dbReference type="Pfam" id="PF20137">
    <property type="entry name" value="BubE"/>
    <property type="match status" value="1"/>
</dbReference>
<dbReference type="AlphaFoldDB" id="A0A369W670"/>
<gene>
    <name evidence="1" type="ORF">DVH29_15985</name>
</gene>
<dbReference type="Proteomes" id="UP000253759">
    <property type="component" value="Unassembled WGS sequence"/>
</dbReference>
<keyword evidence="2" id="KW-1185">Reference proteome</keyword>